<dbReference type="GO" id="GO:0005524">
    <property type="term" value="F:ATP binding"/>
    <property type="evidence" value="ECO:0007669"/>
    <property type="project" value="UniProtKB-KW"/>
</dbReference>
<dbReference type="PROSITE" id="PS00211">
    <property type="entry name" value="ABC_TRANSPORTER_1"/>
    <property type="match status" value="1"/>
</dbReference>
<protein>
    <submittedName>
        <fullName evidence="7">Putative phospholipid import ATP-binding protein MlaF</fullName>
        <ecNumber evidence="7">3.6.3.-</ecNumber>
    </submittedName>
</protein>
<reference evidence="7 8" key="1">
    <citation type="submission" date="2019-08" db="EMBL/GenBank/DDBJ databases">
        <authorList>
            <person name="Peeters C."/>
        </authorList>
    </citation>
    <scope>NUCLEOTIDE SEQUENCE [LARGE SCALE GENOMIC DNA]</scope>
    <source>
        <strain evidence="7 8">LMG 31109</strain>
    </source>
</reference>
<evidence type="ECO:0000256" key="2">
    <source>
        <dbReference type="ARBA" id="ARBA00022475"/>
    </source>
</evidence>
<evidence type="ECO:0000313" key="8">
    <source>
        <dbReference type="Proteomes" id="UP000367825"/>
    </source>
</evidence>
<dbReference type="InterPro" id="IPR003439">
    <property type="entry name" value="ABC_transporter-like_ATP-bd"/>
</dbReference>
<keyword evidence="2" id="KW-1003">Cell membrane</keyword>
<feature type="domain" description="ABC transporter" evidence="6">
    <location>
        <begin position="101"/>
        <end position="337"/>
    </location>
</feature>
<keyword evidence="3" id="KW-0997">Cell inner membrane</keyword>
<sequence>MAADIRLDRLLRQAEYCSNGATPLPPPPVSPCRGWHFVRCIDRNAAPSIREGPVKCRRTLPILAPASRPCAASIGIPPYNWRFAPHYKTRNVPTPNPENLLELRDVSFGYGERLVLSGLNMRFPRGKVIAVMGGSGCGKTTVLRLIGGLVHASRGTVDFDGTDVSTLDRDGWFRLRRRMGMLFQFGALFTDMTVFDNVAFPLREHTRLDESLIRDLVLMKLNAVGLRGARDMKPAEISGGMARRVALARTIALDPDLVMYDEPFTGLDPISMGITANLIRKLNDALGATSIIVSHDVAETFAIADYIYFISEGRIAAEGTPDALRASTDPTVRQFIEAQPDGPVKFQYPAPPLAEDFGIGARA</sequence>
<keyword evidence="4" id="KW-0547">Nucleotide-binding</keyword>
<dbReference type="SUPFAM" id="SSF52540">
    <property type="entry name" value="P-loop containing nucleoside triphosphate hydrolases"/>
    <property type="match status" value="1"/>
</dbReference>
<keyword evidence="7" id="KW-0378">Hydrolase</keyword>
<dbReference type="InterPro" id="IPR003593">
    <property type="entry name" value="AAA+_ATPase"/>
</dbReference>
<dbReference type="EMBL" id="CABPSC010000010">
    <property type="protein sequence ID" value="VVE13528.1"/>
    <property type="molecule type" value="Genomic_DNA"/>
</dbReference>
<keyword evidence="3" id="KW-0472">Membrane</keyword>
<evidence type="ECO:0000256" key="4">
    <source>
        <dbReference type="ARBA" id="ARBA00022741"/>
    </source>
</evidence>
<accession>A0A5E4VMG6</accession>
<dbReference type="InterPro" id="IPR027417">
    <property type="entry name" value="P-loop_NTPase"/>
</dbReference>
<dbReference type="Pfam" id="PF00005">
    <property type="entry name" value="ABC_tran"/>
    <property type="match status" value="1"/>
</dbReference>
<dbReference type="CDD" id="cd03261">
    <property type="entry name" value="ABC_Org_Solvent_Resistant"/>
    <property type="match status" value="1"/>
</dbReference>
<evidence type="ECO:0000313" key="7">
    <source>
        <dbReference type="EMBL" id="VVE13528.1"/>
    </source>
</evidence>
<dbReference type="AlphaFoldDB" id="A0A5E4VMG6"/>
<keyword evidence="8" id="KW-1185">Reference proteome</keyword>
<dbReference type="Gene3D" id="3.40.50.300">
    <property type="entry name" value="P-loop containing nucleotide triphosphate hydrolases"/>
    <property type="match status" value="1"/>
</dbReference>
<organism evidence="7 8">
    <name type="scientific">Pandoraea nosoerga</name>
    <dbReference type="NCBI Taxonomy" id="2508296"/>
    <lineage>
        <taxon>Bacteria</taxon>
        <taxon>Pseudomonadati</taxon>
        <taxon>Pseudomonadota</taxon>
        <taxon>Betaproteobacteria</taxon>
        <taxon>Burkholderiales</taxon>
        <taxon>Burkholderiaceae</taxon>
        <taxon>Pandoraea</taxon>
    </lineage>
</organism>
<dbReference type="InterPro" id="IPR017871">
    <property type="entry name" value="ABC_transporter-like_CS"/>
</dbReference>
<evidence type="ECO:0000256" key="5">
    <source>
        <dbReference type="ARBA" id="ARBA00022840"/>
    </source>
</evidence>
<keyword evidence="5 7" id="KW-0067">ATP-binding</keyword>
<dbReference type="EC" id="3.6.3.-" evidence="7"/>
<dbReference type="Proteomes" id="UP000367825">
    <property type="component" value="Unassembled WGS sequence"/>
</dbReference>
<evidence type="ECO:0000259" key="6">
    <source>
        <dbReference type="PROSITE" id="PS50893"/>
    </source>
</evidence>
<dbReference type="GO" id="GO:0016887">
    <property type="term" value="F:ATP hydrolysis activity"/>
    <property type="evidence" value="ECO:0007669"/>
    <property type="project" value="InterPro"/>
</dbReference>
<gene>
    <name evidence="7" type="primary">mlaF_2</name>
    <name evidence="7" type="ORF">PNO31109_02752</name>
</gene>
<evidence type="ECO:0000256" key="1">
    <source>
        <dbReference type="ARBA" id="ARBA00022448"/>
    </source>
</evidence>
<evidence type="ECO:0000256" key="3">
    <source>
        <dbReference type="ARBA" id="ARBA00022519"/>
    </source>
</evidence>
<dbReference type="PANTHER" id="PTHR43023">
    <property type="entry name" value="PROTEIN TRIGALACTOSYLDIACYLGLYCEROL 3, CHLOROPLASTIC"/>
    <property type="match status" value="1"/>
</dbReference>
<dbReference type="PANTHER" id="PTHR43023:SF6">
    <property type="entry name" value="INTERMEMBRANE PHOSPHOLIPID TRANSPORT SYSTEM ATP-BINDING PROTEIN MLAF"/>
    <property type="match status" value="1"/>
</dbReference>
<dbReference type="PROSITE" id="PS50893">
    <property type="entry name" value="ABC_TRANSPORTER_2"/>
    <property type="match status" value="1"/>
</dbReference>
<keyword evidence="1" id="KW-0813">Transport</keyword>
<dbReference type="SMART" id="SM00382">
    <property type="entry name" value="AAA"/>
    <property type="match status" value="1"/>
</dbReference>
<proteinExistence type="predicted"/>
<name>A0A5E4VMG6_9BURK</name>